<evidence type="ECO:0000259" key="15">
    <source>
        <dbReference type="Pfam" id="PF02563"/>
    </source>
</evidence>
<evidence type="ECO:0000256" key="11">
    <source>
        <dbReference type="ARBA" id="ARBA00023136"/>
    </source>
</evidence>
<dbReference type="Proteomes" id="UP000062519">
    <property type="component" value="Chromosome 1"/>
</dbReference>
<evidence type="ECO:0000256" key="6">
    <source>
        <dbReference type="ARBA" id="ARBA00022692"/>
    </source>
</evidence>
<dbReference type="GO" id="GO:0015159">
    <property type="term" value="F:polysaccharide transmembrane transporter activity"/>
    <property type="evidence" value="ECO:0007669"/>
    <property type="project" value="InterPro"/>
</dbReference>
<dbReference type="GO" id="GO:0009279">
    <property type="term" value="C:cell outer membrane"/>
    <property type="evidence" value="ECO:0007669"/>
    <property type="project" value="UniProtKB-SubCell"/>
</dbReference>
<keyword evidence="8" id="KW-0625">Polysaccharide transport</keyword>
<dbReference type="InterPro" id="IPR054765">
    <property type="entry name" value="SLBB_dom"/>
</dbReference>
<keyword evidence="3" id="KW-0813">Transport</keyword>
<dbReference type="KEGG" id="buu:WS70_03690"/>
<feature type="domain" description="SLBB" evidence="16">
    <location>
        <begin position="173"/>
        <end position="247"/>
    </location>
</feature>
<dbReference type="GO" id="GO:0015288">
    <property type="term" value="F:porin activity"/>
    <property type="evidence" value="ECO:0007669"/>
    <property type="project" value="UniProtKB-KW"/>
</dbReference>
<feature type="domain" description="SLBB" evidence="16">
    <location>
        <begin position="258"/>
        <end position="352"/>
    </location>
</feature>
<dbReference type="AlphaFoldDB" id="A0A1B4FBL2"/>
<keyword evidence="11" id="KW-0472">Membrane</keyword>
<dbReference type="PANTHER" id="PTHR33619">
    <property type="entry name" value="POLYSACCHARIDE EXPORT PROTEIN GFCE-RELATED"/>
    <property type="match status" value="1"/>
</dbReference>
<reference evidence="17 18" key="1">
    <citation type="submission" date="2015-12" db="EMBL/GenBank/DDBJ databases">
        <title>Diversity of Burkholderia near neighbor genomes.</title>
        <authorList>
            <person name="Sahl J."/>
            <person name="Wagner D."/>
            <person name="Keim P."/>
        </authorList>
    </citation>
    <scope>NUCLEOTIDE SEQUENCE [LARGE SCALE GENOMIC DNA]</scope>
    <source>
        <strain evidence="17 18">BDU6</strain>
    </source>
</reference>
<keyword evidence="13" id="KW-0998">Cell outer membrane</keyword>
<name>A0A1B4FBL2_9BURK</name>
<evidence type="ECO:0000256" key="1">
    <source>
        <dbReference type="ARBA" id="ARBA00004571"/>
    </source>
</evidence>
<dbReference type="PROSITE" id="PS51257">
    <property type="entry name" value="PROKAR_LIPOPROTEIN"/>
    <property type="match status" value="1"/>
</dbReference>
<accession>A0A1B4FBL2</accession>
<evidence type="ECO:0000256" key="4">
    <source>
        <dbReference type="ARBA" id="ARBA00022452"/>
    </source>
</evidence>
<organism evidence="17 18">
    <name type="scientific">Burkholderia mayonis</name>
    <dbReference type="NCBI Taxonomy" id="1385591"/>
    <lineage>
        <taxon>Bacteria</taxon>
        <taxon>Pseudomonadati</taxon>
        <taxon>Pseudomonadota</taxon>
        <taxon>Betaproteobacteria</taxon>
        <taxon>Burkholderiales</taxon>
        <taxon>Burkholderiaceae</taxon>
        <taxon>Burkholderia</taxon>
        <taxon>pseudomallei group</taxon>
    </lineage>
</organism>
<keyword evidence="6" id="KW-0812">Transmembrane</keyword>
<dbReference type="Gene3D" id="3.10.560.10">
    <property type="entry name" value="Outer membrane lipoprotein wza domain like"/>
    <property type="match status" value="2"/>
</dbReference>
<keyword evidence="9" id="KW-0406">Ion transport</keyword>
<dbReference type="RefSeq" id="WP_059470856.1">
    <property type="nucleotide sequence ID" value="NZ_CP013386.1"/>
</dbReference>
<keyword evidence="10" id="KW-0626">Porin</keyword>
<dbReference type="Pfam" id="PF22461">
    <property type="entry name" value="SLBB_2"/>
    <property type="match status" value="2"/>
</dbReference>
<evidence type="ECO:0000256" key="8">
    <source>
        <dbReference type="ARBA" id="ARBA00023047"/>
    </source>
</evidence>
<comment type="subcellular location">
    <subcellularLocation>
        <location evidence="1">Cell outer membrane</location>
        <topology evidence="1">Multi-pass membrane protein</topology>
    </subcellularLocation>
</comment>
<keyword evidence="4" id="KW-1134">Transmembrane beta strand</keyword>
<keyword evidence="5" id="KW-0762">Sugar transport</keyword>
<evidence type="ECO:0000256" key="3">
    <source>
        <dbReference type="ARBA" id="ARBA00022448"/>
    </source>
</evidence>
<evidence type="ECO:0000256" key="10">
    <source>
        <dbReference type="ARBA" id="ARBA00023114"/>
    </source>
</evidence>
<evidence type="ECO:0000313" key="17">
    <source>
        <dbReference type="EMBL" id="AOJ01041.1"/>
    </source>
</evidence>
<dbReference type="InterPro" id="IPR049712">
    <property type="entry name" value="Poly_export"/>
</dbReference>
<evidence type="ECO:0000256" key="2">
    <source>
        <dbReference type="ARBA" id="ARBA00009450"/>
    </source>
</evidence>
<sequence length="382" mass="40888">MRAIAVTMLVLVTGGCSTTPTWLPASGPSKKDITEQKAALPIPVIDINESVTQRLLSERKNTTFAQVFSSQPVAEYLVGPGDVLQVSIWEAPPATLFGQLSINLGDEMGTSRATTFPEQMVNAEGTISVPFAGSVKAAGKTPREIEEAITQRLTGKAHQPQVLVRIIKNTSSNVTVVGEVNESTRMPLTAKGERLLDTLAAAGGVKQAVSKITIQLTRGGQHFSMPLDSIIRNPSQNIMLRPGDVVTAIYQSSSFIALGATGKNQEVDFEAKGISLTQALGRIGGPDDQRADAQGLFIFRFEDPSALGGQTGAWPRTAEGKVPVIYRLDLKDPRSFLVAQDFPINDKDVLYVANAPAAELQKFLNILTSSIFTVSSLVNTAR</sequence>
<feature type="domain" description="Polysaccharide export protein N-terminal" evidence="15">
    <location>
        <begin position="72"/>
        <end position="166"/>
    </location>
</feature>
<comment type="similarity">
    <text evidence="2">Belongs to the BexD/CtrA/VexA family.</text>
</comment>
<dbReference type="GO" id="GO:0006811">
    <property type="term" value="P:monoatomic ion transport"/>
    <property type="evidence" value="ECO:0007669"/>
    <property type="project" value="UniProtKB-KW"/>
</dbReference>
<evidence type="ECO:0000256" key="12">
    <source>
        <dbReference type="ARBA" id="ARBA00023139"/>
    </source>
</evidence>
<dbReference type="InterPro" id="IPR003715">
    <property type="entry name" value="Poly_export_N"/>
</dbReference>
<evidence type="ECO:0000256" key="5">
    <source>
        <dbReference type="ARBA" id="ARBA00022597"/>
    </source>
</evidence>
<gene>
    <name evidence="17" type="ORF">WS70_03690</name>
</gene>
<keyword evidence="18" id="KW-1185">Reference proteome</keyword>
<dbReference type="Pfam" id="PF02563">
    <property type="entry name" value="Poly_export"/>
    <property type="match status" value="1"/>
</dbReference>
<dbReference type="EMBL" id="CP013386">
    <property type="protein sequence ID" value="AOJ01041.1"/>
    <property type="molecule type" value="Genomic_DNA"/>
</dbReference>
<proteinExistence type="inferred from homology"/>
<evidence type="ECO:0000256" key="9">
    <source>
        <dbReference type="ARBA" id="ARBA00023065"/>
    </source>
</evidence>
<dbReference type="PANTHER" id="PTHR33619:SF3">
    <property type="entry name" value="POLYSACCHARIDE EXPORT PROTEIN GFCE-RELATED"/>
    <property type="match status" value="1"/>
</dbReference>
<evidence type="ECO:0000313" key="18">
    <source>
        <dbReference type="Proteomes" id="UP000062519"/>
    </source>
</evidence>
<keyword evidence="7" id="KW-0732">Signal</keyword>
<protein>
    <submittedName>
        <fullName evidence="17">Capsular biosynthesis protein</fullName>
    </submittedName>
</protein>
<keyword evidence="14" id="KW-0449">Lipoprotein</keyword>
<dbReference type="Gene3D" id="3.30.1950.10">
    <property type="entry name" value="wza like domain"/>
    <property type="match status" value="1"/>
</dbReference>
<evidence type="ECO:0000256" key="14">
    <source>
        <dbReference type="ARBA" id="ARBA00023288"/>
    </source>
</evidence>
<evidence type="ECO:0000256" key="13">
    <source>
        <dbReference type="ARBA" id="ARBA00023237"/>
    </source>
</evidence>
<evidence type="ECO:0000256" key="7">
    <source>
        <dbReference type="ARBA" id="ARBA00022729"/>
    </source>
</evidence>
<keyword evidence="12" id="KW-0564">Palmitate</keyword>
<dbReference type="GO" id="GO:0046930">
    <property type="term" value="C:pore complex"/>
    <property type="evidence" value="ECO:0007669"/>
    <property type="project" value="UniProtKB-KW"/>
</dbReference>
<evidence type="ECO:0000259" key="16">
    <source>
        <dbReference type="Pfam" id="PF22461"/>
    </source>
</evidence>